<dbReference type="Proteomes" id="UP000050465">
    <property type="component" value="Unassembled WGS sequence"/>
</dbReference>
<evidence type="ECO:0000313" key="2">
    <source>
        <dbReference type="Proteomes" id="UP000050465"/>
    </source>
</evidence>
<reference evidence="1 2" key="1">
    <citation type="submission" date="2015-09" db="EMBL/GenBank/DDBJ databases">
        <title>Identification and resolution of microdiversity through metagenomic sequencing of parallel consortia.</title>
        <authorList>
            <person name="Nelson W.C."/>
            <person name="Romine M.F."/>
            <person name="Lindemann S.R."/>
        </authorList>
    </citation>
    <scope>NUCLEOTIDE SEQUENCE [LARGE SCALE GENOMIC DNA]</scope>
    <source>
        <strain evidence="1">Ana</strain>
    </source>
</reference>
<sequence length="108" mass="12404">MYCFLTFADRMSFANFMNSYKSPADVPENYRKHPSLSKSFKADGSYVRPAEDPVTIWAIARRYQGRVAFIMVEAMEPGKKFEGAILTSGTNTKIYRRDLEYPCALQEI</sequence>
<proteinExistence type="predicted"/>
<dbReference type="EMBL" id="LJZR01000031">
    <property type="protein sequence ID" value="KPQ33470.1"/>
    <property type="molecule type" value="Genomic_DNA"/>
</dbReference>
<comment type="caution">
    <text evidence="1">The sequence shown here is derived from an EMBL/GenBank/DDBJ whole genome shotgun (WGS) entry which is preliminary data.</text>
</comment>
<name>A0A0P7ZTB2_9CYAN</name>
<evidence type="ECO:0000313" key="1">
    <source>
        <dbReference type="EMBL" id="KPQ33470.1"/>
    </source>
</evidence>
<gene>
    <name evidence="1" type="ORF">HLUCCA11_18260</name>
</gene>
<protein>
    <submittedName>
        <fullName evidence="1">Uncharacterized protein</fullName>
    </submittedName>
</protein>
<dbReference type="AlphaFoldDB" id="A0A0P7ZTB2"/>
<organism evidence="1 2">
    <name type="scientific">Phormidesmis priestleyi Ana</name>
    <dbReference type="NCBI Taxonomy" id="1666911"/>
    <lineage>
        <taxon>Bacteria</taxon>
        <taxon>Bacillati</taxon>
        <taxon>Cyanobacteriota</taxon>
        <taxon>Cyanophyceae</taxon>
        <taxon>Leptolyngbyales</taxon>
        <taxon>Leptolyngbyaceae</taxon>
        <taxon>Phormidesmis</taxon>
    </lineage>
</organism>
<dbReference type="STRING" id="1666911.HLUCCA11_18260"/>
<accession>A0A0P7ZTB2</accession>